<evidence type="ECO:0000313" key="2">
    <source>
        <dbReference type="Proteomes" id="UP000694568"/>
    </source>
</evidence>
<dbReference type="PANTHER" id="PTHR45913:SF19">
    <property type="entry name" value="LOW QUALITY PROTEIN: ZINC FINGER BED DOMAIN-CONTAINING PROTEIN 5-LIKE"/>
    <property type="match status" value="1"/>
</dbReference>
<dbReference type="PANTHER" id="PTHR45913">
    <property type="entry name" value="EPM2A-INTERACTING PROTEIN 1"/>
    <property type="match status" value="1"/>
</dbReference>
<accession>A0A8D0A9E2</accession>
<reference evidence="1" key="2">
    <citation type="submission" date="2025-09" db="UniProtKB">
        <authorList>
            <consortium name="Ensembl"/>
        </authorList>
    </citation>
    <scope>IDENTIFICATION</scope>
</reference>
<dbReference type="InterPro" id="IPR012337">
    <property type="entry name" value="RNaseH-like_sf"/>
</dbReference>
<organism evidence="1 2">
    <name type="scientific">Sander lucioperca</name>
    <name type="common">Pike-perch</name>
    <name type="synonym">Perca lucioperca</name>
    <dbReference type="NCBI Taxonomy" id="283035"/>
    <lineage>
        <taxon>Eukaryota</taxon>
        <taxon>Metazoa</taxon>
        <taxon>Chordata</taxon>
        <taxon>Craniata</taxon>
        <taxon>Vertebrata</taxon>
        <taxon>Euteleostomi</taxon>
        <taxon>Actinopterygii</taxon>
        <taxon>Neopterygii</taxon>
        <taxon>Teleostei</taxon>
        <taxon>Neoteleostei</taxon>
        <taxon>Acanthomorphata</taxon>
        <taxon>Eupercaria</taxon>
        <taxon>Perciformes</taxon>
        <taxon>Percoidei</taxon>
        <taxon>Percidae</taxon>
        <taxon>Luciopercinae</taxon>
        <taxon>Sander</taxon>
    </lineage>
</organism>
<dbReference type="GeneTree" id="ENSGT00940000160807"/>
<evidence type="ECO:0008006" key="3">
    <source>
        <dbReference type="Google" id="ProtNLM"/>
    </source>
</evidence>
<keyword evidence="2" id="KW-1185">Reference proteome</keyword>
<dbReference type="AlphaFoldDB" id="A0A8D0A9E2"/>
<dbReference type="Proteomes" id="UP000694568">
    <property type="component" value="Unplaced"/>
</dbReference>
<proteinExistence type="predicted"/>
<name>A0A8D0A9E2_SANLU</name>
<dbReference type="Ensembl" id="ENSSLUT00000050345.1">
    <property type="protein sequence ID" value="ENSSLUP00000048878.1"/>
    <property type="gene ID" value="ENSSLUG00000021363.1"/>
</dbReference>
<protein>
    <recommendedName>
        <fullName evidence="3">DUF4371 domain-containing protein</fullName>
    </recommendedName>
</protein>
<sequence>TYSELIEPTHISCSGTENSEFNSEVELYKSKLHEYSTSKKVMESTSTGGATAKAVEVSYLVSRIIAKKGMPHTLGEEVVLPAIKETQMDLIPLSDNTVQRRIEEMASNVKDQLISQIKASRFFALQLDESTDIANLANLLTYVRYEYNGEIEEDFLFCKPLRTTAEALFDMLNGFITEHGIDWSRCVGITMDGAAAMVGQHSGLVKRVQAVAPQAKSIHCSIHREALAAKRMPPDLKTVLDEAVKTVNFIKARPLNSRLFSVLCDEMGREHRQLLLHTKVRWLSRGKVLARLYELRDEVRLFLLDTKFDLSGRFNDADWLAKLAYLSHIFEHLNGLNRSLQGKSVTLFHTQDKVEAVIKKMGMWARRVEEANYDSFPNLSDFLDSDMHLSGAVQDDVRQHLHLLKTQLRIYFPTPDTTVNWIRNPFATLDDYTLTNLTSREQDSLAELSCDSALKNDFSERYLPAFWLKVATEYPELSDKALKWIVPFPTTYLCESGFSSLVMLKTKYRNRLNIEPDLRLRLSSLEPDIQKLTSAKQHHPSH</sequence>
<dbReference type="SUPFAM" id="SSF53098">
    <property type="entry name" value="Ribonuclease H-like"/>
    <property type="match status" value="1"/>
</dbReference>
<reference evidence="1" key="1">
    <citation type="submission" date="2025-08" db="UniProtKB">
        <authorList>
            <consortium name="Ensembl"/>
        </authorList>
    </citation>
    <scope>IDENTIFICATION</scope>
</reference>
<evidence type="ECO:0000313" key="1">
    <source>
        <dbReference type="Ensembl" id="ENSSLUP00000048878.1"/>
    </source>
</evidence>